<organism evidence="2 3">
    <name type="scientific">Brevibacterium rongguiense</name>
    <dbReference type="NCBI Taxonomy" id="2695267"/>
    <lineage>
        <taxon>Bacteria</taxon>
        <taxon>Bacillati</taxon>
        <taxon>Actinomycetota</taxon>
        <taxon>Actinomycetes</taxon>
        <taxon>Micrococcales</taxon>
        <taxon>Brevibacteriaceae</taxon>
        <taxon>Brevibacterium</taxon>
    </lineage>
</organism>
<dbReference type="Proteomes" id="UP000469215">
    <property type="component" value="Unassembled WGS sequence"/>
</dbReference>
<dbReference type="RefSeq" id="WP_160953442.1">
    <property type="nucleotide sequence ID" value="NZ_WWEQ01000032.1"/>
</dbReference>
<dbReference type="EMBL" id="WWEQ01000032">
    <property type="protein sequence ID" value="MYM20016.1"/>
    <property type="molecule type" value="Genomic_DNA"/>
</dbReference>
<evidence type="ECO:0008006" key="4">
    <source>
        <dbReference type="Google" id="ProtNLM"/>
    </source>
</evidence>
<evidence type="ECO:0000313" key="2">
    <source>
        <dbReference type="EMBL" id="MYM20016.1"/>
    </source>
</evidence>
<feature type="transmembrane region" description="Helical" evidence="1">
    <location>
        <begin position="46"/>
        <end position="68"/>
    </location>
</feature>
<evidence type="ECO:0000256" key="1">
    <source>
        <dbReference type="SAM" id="Phobius"/>
    </source>
</evidence>
<keyword evidence="1" id="KW-1133">Transmembrane helix</keyword>
<dbReference type="AlphaFoldDB" id="A0A6N9H883"/>
<evidence type="ECO:0000313" key="3">
    <source>
        <dbReference type="Proteomes" id="UP000469215"/>
    </source>
</evidence>
<reference evidence="2 3" key="1">
    <citation type="submission" date="2020-01" db="EMBL/GenBank/DDBJ databases">
        <authorList>
            <person name="Deng T."/>
        </authorList>
    </citation>
    <scope>NUCLEOTIDE SEQUENCE [LARGE SCALE GENOMIC DNA]</scope>
    <source>
        <strain evidence="2 3">5221</strain>
    </source>
</reference>
<gene>
    <name evidence="2" type="ORF">GSY69_08575</name>
</gene>
<keyword evidence="1" id="KW-0812">Transmembrane</keyword>
<protein>
    <recommendedName>
        <fullName evidence="4">DUF3017 domain-containing protein</fullName>
    </recommendedName>
</protein>
<comment type="caution">
    <text evidence="2">The sequence shown here is derived from an EMBL/GenBank/DDBJ whole genome shotgun (WGS) entry which is preliminary data.</text>
</comment>
<proteinExistence type="predicted"/>
<keyword evidence="1" id="KW-0472">Membrane</keyword>
<sequence>MWVIAAACVAPFAFRRAGVLLALCPAGLAVLRLVPGPLGRLWANRSRWADALTMGAAAIALGLLALLVPSI</sequence>
<name>A0A6N9H883_9MICO</name>
<accession>A0A6N9H883</accession>
<keyword evidence="3" id="KW-1185">Reference proteome</keyword>